<dbReference type="InterPro" id="IPR001451">
    <property type="entry name" value="Hexapep"/>
</dbReference>
<evidence type="ECO:0000313" key="2">
    <source>
        <dbReference type="Proteomes" id="UP001178148"/>
    </source>
</evidence>
<dbReference type="Gene3D" id="2.160.10.10">
    <property type="entry name" value="Hexapeptide repeat proteins"/>
    <property type="match status" value="1"/>
</dbReference>
<organism evidence="1 2">
    <name type="scientific">Candidatus Endonucleibacter bathymodioli</name>
    <dbReference type="NCBI Taxonomy" id="539814"/>
    <lineage>
        <taxon>Bacteria</taxon>
        <taxon>Pseudomonadati</taxon>
        <taxon>Pseudomonadota</taxon>
        <taxon>Gammaproteobacteria</taxon>
        <taxon>Oceanospirillales</taxon>
        <taxon>Endozoicomonadaceae</taxon>
        <taxon>Candidatus Endonucleibacter</taxon>
    </lineage>
</organism>
<accession>A0AA90NNP3</accession>
<dbReference type="Proteomes" id="UP001178148">
    <property type="component" value="Unassembled WGS sequence"/>
</dbReference>
<dbReference type="AlphaFoldDB" id="A0AA90NNP3"/>
<evidence type="ECO:0000313" key="1">
    <source>
        <dbReference type="EMBL" id="MDP0590168.1"/>
    </source>
</evidence>
<dbReference type="SUPFAM" id="SSF51161">
    <property type="entry name" value="Trimeric LpxA-like enzymes"/>
    <property type="match status" value="1"/>
</dbReference>
<proteinExistence type="predicted"/>
<sequence length="100" mass="10904">MTTHQTSIISNNATIGGNVSIGQFTTIYDNVIIGDNVTIEGYCEIGVSNNLSEGLPLYIGNNSHIRSHSIFYEGSKFEEGLVTGHRVTVREKTAAEKICR</sequence>
<protein>
    <recommendedName>
        <fullName evidence="3">Acyl-[acyl-carrier-protein]--UDP-N-acetylglucosamine O-acyltransferase</fullName>
    </recommendedName>
</protein>
<evidence type="ECO:0008006" key="3">
    <source>
        <dbReference type="Google" id="ProtNLM"/>
    </source>
</evidence>
<dbReference type="InterPro" id="IPR011004">
    <property type="entry name" value="Trimer_LpxA-like_sf"/>
</dbReference>
<reference evidence="1 2" key="1">
    <citation type="journal article" date="2023" name="bioRxiv">
        <title>An intranuclear bacterial parasite of deep-sea mussels expresses apoptosis inhibitors acquired from its host.</title>
        <authorList>
            <person name="Gonzalez Porras M.A."/>
            <person name="Assie A."/>
            <person name="Tietjen M."/>
            <person name="Violette M."/>
            <person name="Kleiner M."/>
            <person name="Gruber-Vodicka H."/>
            <person name="Dubilier N."/>
            <person name="Leisch N."/>
        </authorList>
    </citation>
    <scope>NUCLEOTIDE SEQUENCE [LARGE SCALE GENOMIC DNA]</scope>
    <source>
        <strain evidence="1">IAP13</strain>
    </source>
</reference>
<keyword evidence="2" id="KW-1185">Reference proteome</keyword>
<name>A0AA90NNP3_9GAMM</name>
<dbReference type="Pfam" id="PF00132">
    <property type="entry name" value="Hexapep"/>
    <property type="match status" value="1"/>
</dbReference>
<comment type="caution">
    <text evidence="1">The sequence shown here is derived from an EMBL/GenBank/DDBJ whole genome shotgun (WGS) entry which is preliminary data.</text>
</comment>
<dbReference type="EMBL" id="JASXSV010000032">
    <property type="protein sequence ID" value="MDP0590168.1"/>
    <property type="molecule type" value="Genomic_DNA"/>
</dbReference>
<gene>
    <name evidence="1" type="ORF">QS748_13665</name>
</gene>